<protein>
    <submittedName>
        <fullName evidence="1">Uncharacterized protein</fullName>
    </submittedName>
</protein>
<gene>
    <name evidence="1" type="ORF">MLD38_036987</name>
</gene>
<reference evidence="2" key="1">
    <citation type="journal article" date="2023" name="Front. Plant Sci.">
        <title>Chromosomal-level genome assembly of Melastoma candidum provides insights into trichome evolution.</title>
        <authorList>
            <person name="Zhong Y."/>
            <person name="Wu W."/>
            <person name="Sun C."/>
            <person name="Zou P."/>
            <person name="Liu Y."/>
            <person name="Dai S."/>
            <person name="Zhou R."/>
        </authorList>
    </citation>
    <scope>NUCLEOTIDE SEQUENCE [LARGE SCALE GENOMIC DNA]</scope>
</reference>
<evidence type="ECO:0000313" key="1">
    <source>
        <dbReference type="EMBL" id="KAI4312144.1"/>
    </source>
</evidence>
<comment type="caution">
    <text evidence="1">The sequence shown here is derived from an EMBL/GenBank/DDBJ whole genome shotgun (WGS) entry which is preliminary data.</text>
</comment>
<name>A0ACB9LLF4_9MYRT</name>
<sequence length="177" mass="19107">MEPSSVSPPPLGLHGPATSSVATTVGKDPLRQPLQQQQQQQHLRDFDNSVNAVSFGFVATAVLISMFLVMAIFERFLRSTSPEFSNAAGDSSGVGDGRGRVVQIRELEAEMGFNGKLSYPPSPKMTVYTNGVSVLMPGYQVPTFIAHRAPVPCPPERMPWPPHQNVPPSPHFISGPS</sequence>
<keyword evidence="2" id="KW-1185">Reference proteome</keyword>
<dbReference type="Proteomes" id="UP001057402">
    <property type="component" value="Chromosome 11"/>
</dbReference>
<evidence type="ECO:0000313" key="2">
    <source>
        <dbReference type="Proteomes" id="UP001057402"/>
    </source>
</evidence>
<organism evidence="1 2">
    <name type="scientific">Melastoma candidum</name>
    <dbReference type="NCBI Taxonomy" id="119954"/>
    <lineage>
        <taxon>Eukaryota</taxon>
        <taxon>Viridiplantae</taxon>
        <taxon>Streptophyta</taxon>
        <taxon>Embryophyta</taxon>
        <taxon>Tracheophyta</taxon>
        <taxon>Spermatophyta</taxon>
        <taxon>Magnoliopsida</taxon>
        <taxon>eudicotyledons</taxon>
        <taxon>Gunneridae</taxon>
        <taxon>Pentapetalae</taxon>
        <taxon>rosids</taxon>
        <taxon>malvids</taxon>
        <taxon>Myrtales</taxon>
        <taxon>Melastomataceae</taxon>
        <taxon>Melastomatoideae</taxon>
        <taxon>Melastomateae</taxon>
        <taxon>Melastoma</taxon>
    </lineage>
</organism>
<accession>A0ACB9LLF4</accession>
<dbReference type="EMBL" id="CM042890">
    <property type="protein sequence ID" value="KAI4312144.1"/>
    <property type="molecule type" value="Genomic_DNA"/>
</dbReference>
<proteinExistence type="predicted"/>